<dbReference type="EMBL" id="AP019308">
    <property type="protein sequence ID" value="BBH23172.1"/>
    <property type="molecule type" value="Genomic_DNA"/>
</dbReference>
<evidence type="ECO:0000313" key="1">
    <source>
        <dbReference type="EMBL" id="BBH23172.1"/>
    </source>
</evidence>
<gene>
    <name evidence="1" type="ORF">Back11_45170</name>
</gene>
<keyword evidence="2" id="KW-1185">Reference proteome</keyword>
<dbReference type="InterPro" id="IPR056084">
    <property type="entry name" value="DUF7667"/>
</dbReference>
<dbReference type="AlphaFoldDB" id="A0A3G9IXW4"/>
<sequence length="83" mass="9740">MAILPIHERLAELWTKKSRHRLTADEEMDFEHCLQVNAQYCRQLANLYNLSLVASMTSDIEWQHDICRKIEKFDGRPPASPQT</sequence>
<evidence type="ECO:0000313" key="2">
    <source>
        <dbReference type="Proteomes" id="UP000275368"/>
    </source>
</evidence>
<dbReference type="Pfam" id="PF24704">
    <property type="entry name" value="DUF7667"/>
    <property type="match status" value="1"/>
</dbReference>
<dbReference type="KEGG" id="pbk:Back11_45170"/>
<dbReference type="Proteomes" id="UP000275368">
    <property type="component" value="Chromosome"/>
</dbReference>
<proteinExistence type="predicted"/>
<organism evidence="1 2">
    <name type="scientific">Paenibacillus baekrokdamisoli</name>
    <dbReference type="NCBI Taxonomy" id="1712516"/>
    <lineage>
        <taxon>Bacteria</taxon>
        <taxon>Bacillati</taxon>
        <taxon>Bacillota</taxon>
        <taxon>Bacilli</taxon>
        <taxon>Bacillales</taxon>
        <taxon>Paenibacillaceae</taxon>
        <taxon>Paenibacillus</taxon>
    </lineage>
</organism>
<reference evidence="1 2" key="1">
    <citation type="submission" date="2018-11" db="EMBL/GenBank/DDBJ databases">
        <title>Complete genome sequence of Paenibacillus baekrokdamisoli strain KCTC 33723.</title>
        <authorList>
            <person name="Kang S.W."/>
            <person name="Lee K.C."/>
            <person name="Kim K.K."/>
            <person name="Kim J.S."/>
            <person name="Kim D.S."/>
            <person name="Ko S.H."/>
            <person name="Yang S.H."/>
            <person name="Lee J.S."/>
        </authorList>
    </citation>
    <scope>NUCLEOTIDE SEQUENCE [LARGE SCALE GENOMIC DNA]</scope>
    <source>
        <strain evidence="1 2">KCTC 33723</strain>
    </source>
</reference>
<dbReference type="RefSeq" id="WP_179955559.1">
    <property type="nucleotide sequence ID" value="NZ_AP019308.1"/>
</dbReference>
<protein>
    <submittedName>
        <fullName evidence="1">Uncharacterized protein</fullName>
    </submittedName>
</protein>
<name>A0A3G9IXW4_9BACL</name>
<accession>A0A3G9IXW4</accession>